<evidence type="ECO:0000256" key="1">
    <source>
        <dbReference type="SAM" id="MobiDB-lite"/>
    </source>
</evidence>
<accession>A0AAE1YEP7</accession>
<feature type="region of interest" description="Disordered" evidence="1">
    <location>
        <begin position="1"/>
        <end position="49"/>
    </location>
</feature>
<organism evidence="2 3">
    <name type="scientific">Sesamum alatum</name>
    <dbReference type="NCBI Taxonomy" id="300844"/>
    <lineage>
        <taxon>Eukaryota</taxon>
        <taxon>Viridiplantae</taxon>
        <taxon>Streptophyta</taxon>
        <taxon>Embryophyta</taxon>
        <taxon>Tracheophyta</taxon>
        <taxon>Spermatophyta</taxon>
        <taxon>Magnoliopsida</taxon>
        <taxon>eudicotyledons</taxon>
        <taxon>Gunneridae</taxon>
        <taxon>Pentapetalae</taxon>
        <taxon>asterids</taxon>
        <taxon>lamiids</taxon>
        <taxon>Lamiales</taxon>
        <taxon>Pedaliaceae</taxon>
        <taxon>Sesamum</taxon>
    </lineage>
</organism>
<sequence length="153" mass="16453">MSPSPITNPSLNKSPSHELPLIPSPTIYSTLSPTTHLAQPPRAGGTENEMRPALRTYLLPLIQYTHNPAKKTTPQPPPPAYVSEPTSRPTMTLKGLSPSGENAHWNKERLLSKEGACGGAISMLSSPGSESSQSMGFERDSLVHVLVTITMEL</sequence>
<protein>
    <submittedName>
        <fullName evidence="2">Uncharacterized protein</fullName>
    </submittedName>
</protein>
<dbReference type="AlphaFoldDB" id="A0AAE1YEP7"/>
<proteinExistence type="predicted"/>
<comment type="caution">
    <text evidence="2">The sequence shown here is derived from an EMBL/GenBank/DDBJ whole genome shotgun (WGS) entry which is preliminary data.</text>
</comment>
<dbReference type="EMBL" id="JACGWO010000004">
    <property type="protein sequence ID" value="KAK4428682.1"/>
    <property type="molecule type" value="Genomic_DNA"/>
</dbReference>
<evidence type="ECO:0000313" key="3">
    <source>
        <dbReference type="Proteomes" id="UP001293254"/>
    </source>
</evidence>
<keyword evidence="3" id="KW-1185">Reference proteome</keyword>
<reference evidence="2" key="2">
    <citation type="journal article" date="2024" name="Plant">
        <title>Genomic evolution and insights into agronomic trait innovations of Sesamum species.</title>
        <authorList>
            <person name="Miao H."/>
            <person name="Wang L."/>
            <person name="Qu L."/>
            <person name="Liu H."/>
            <person name="Sun Y."/>
            <person name="Le M."/>
            <person name="Wang Q."/>
            <person name="Wei S."/>
            <person name="Zheng Y."/>
            <person name="Lin W."/>
            <person name="Duan Y."/>
            <person name="Cao H."/>
            <person name="Xiong S."/>
            <person name="Wang X."/>
            <person name="Wei L."/>
            <person name="Li C."/>
            <person name="Ma Q."/>
            <person name="Ju M."/>
            <person name="Zhao R."/>
            <person name="Li G."/>
            <person name="Mu C."/>
            <person name="Tian Q."/>
            <person name="Mei H."/>
            <person name="Zhang T."/>
            <person name="Gao T."/>
            <person name="Zhang H."/>
        </authorList>
    </citation>
    <scope>NUCLEOTIDE SEQUENCE</scope>
    <source>
        <strain evidence="2">3651</strain>
    </source>
</reference>
<feature type="compositionally biased region" description="Polar residues" evidence="1">
    <location>
        <begin position="26"/>
        <end position="37"/>
    </location>
</feature>
<evidence type="ECO:0000313" key="2">
    <source>
        <dbReference type="EMBL" id="KAK4428682.1"/>
    </source>
</evidence>
<feature type="compositionally biased region" description="Polar residues" evidence="1">
    <location>
        <begin position="1"/>
        <end position="14"/>
    </location>
</feature>
<gene>
    <name evidence="2" type="ORF">Salat_1168000</name>
</gene>
<feature type="region of interest" description="Disordered" evidence="1">
    <location>
        <begin position="67"/>
        <end position="102"/>
    </location>
</feature>
<dbReference type="Proteomes" id="UP001293254">
    <property type="component" value="Unassembled WGS sequence"/>
</dbReference>
<name>A0AAE1YEP7_9LAMI</name>
<reference evidence="2" key="1">
    <citation type="submission" date="2020-06" db="EMBL/GenBank/DDBJ databases">
        <authorList>
            <person name="Li T."/>
            <person name="Hu X."/>
            <person name="Zhang T."/>
            <person name="Song X."/>
            <person name="Zhang H."/>
            <person name="Dai N."/>
            <person name="Sheng W."/>
            <person name="Hou X."/>
            <person name="Wei L."/>
        </authorList>
    </citation>
    <scope>NUCLEOTIDE SEQUENCE</scope>
    <source>
        <strain evidence="2">3651</strain>
        <tissue evidence="2">Leaf</tissue>
    </source>
</reference>